<dbReference type="GO" id="GO:0008897">
    <property type="term" value="F:holo-[acyl-carrier-protein] synthase activity"/>
    <property type="evidence" value="ECO:0007669"/>
    <property type="project" value="InterPro"/>
</dbReference>
<feature type="domain" description="4'-phosphopantetheinyl transferase" evidence="2">
    <location>
        <begin position="2"/>
        <end position="80"/>
    </location>
</feature>
<evidence type="ECO:0000313" key="4">
    <source>
        <dbReference type="Proteomes" id="UP000502928"/>
    </source>
</evidence>
<dbReference type="EMBL" id="CP049616">
    <property type="protein sequence ID" value="QII45727.1"/>
    <property type="molecule type" value="Genomic_DNA"/>
</dbReference>
<protein>
    <submittedName>
        <fullName evidence="3">4-phosphopantetheinyl transferase family protein</fullName>
    </submittedName>
</protein>
<dbReference type="GO" id="GO:0000287">
    <property type="term" value="F:magnesium ion binding"/>
    <property type="evidence" value="ECO:0007669"/>
    <property type="project" value="InterPro"/>
</dbReference>
<evidence type="ECO:0000313" key="3">
    <source>
        <dbReference type="EMBL" id="QII45727.1"/>
    </source>
</evidence>
<reference evidence="3 4" key="1">
    <citation type="submission" date="2020-02" db="EMBL/GenBank/DDBJ databases">
        <title>Complete genome of Muricauda sp. 501str8.</title>
        <authorList>
            <person name="Dong B."/>
            <person name="Zhu S."/>
            <person name="Yang J."/>
            <person name="Chen J."/>
        </authorList>
    </citation>
    <scope>NUCLEOTIDE SEQUENCE [LARGE SCALE GENOMIC DNA]</scope>
    <source>
        <strain evidence="3 4">501str8</strain>
    </source>
</reference>
<accession>A0A6G7J5M3</accession>
<dbReference type="SUPFAM" id="SSF56214">
    <property type="entry name" value="4'-phosphopantetheinyl transferase"/>
    <property type="match status" value="1"/>
</dbReference>
<dbReference type="InterPro" id="IPR008278">
    <property type="entry name" value="4-PPantetheinyl_Trfase_dom"/>
</dbReference>
<evidence type="ECO:0000259" key="2">
    <source>
        <dbReference type="Pfam" id="PF01648"/>
    </source>
</evidence>
<dbReference type="Gene3D" id="3.90.470.20">
    <property type="entry name" value="4'-phosphopantetheinyl transferase domain"/>
    <property type="match status" value="1"/>
</dbReference>
<gene>
    <name evidence="3" type="ORF">GVT53_13915</name>
</gene>
<dbReference type="Pfam" id="PF01648">
    <property type="entry name" value="ACPS"/>
    <property type="match status" value="1"/>
</dbReference>
<dbReference type="AlphaFoldDB" id="A0A6G7J5M3"/>
<keyword evidence="1 3" id="KW-0808">Transferase</keyword>
<organism evidence="3 4">
    <name type="scientific">Flagellimonas oceani</name>
    <dbReference type="NCBI Taxonomy" id="2698672"/>
    <lineage>
        <taxon>Bacteria</taxon>
        <taxon>Pseudomonadati</taxon>
        <taxon>Bacteroidota</taxon>
        <taxon>Flavobacteriia</taxon>
        <taxon>Flavobacteriales</taxon>
        <taxon>Flavobacteriaceae</taxon>
        <taxon>Flagellimonas</taxon>
    </lineage>
</organism>
<evidence type="ECO:0000256" key="1">
    <source>
        <dbReference type="ARBA" id="ARBA00022679"/>
    </source>
</evidence>
<proteinExistence type="predicted"/>
<dbReference type="Proteomes" id="UP000502928">
    <property type="component" value="Chromosome"/>
</dbReference>
<keyword evidence="4" id="KW-1185">Reference proteome</keyword>
<dbReference type="RefSeq" id="WP_166249115.1">
    <property type="nucleotide sequence ID" value="NZ_CP049616.1"/>
</dbReference>
<dbReference type="KEGG" id="mut:GVT53_13915"/>
<name>A0A6G7J5M3_9FLAO</name>
<dbReference type="InterPro" id="IPR037143">
    <property type="entry name" value="4-PPantetheinyl_Trfase_dom_sf"/>
</dbReference>
<sequence>MVGNDIVDLAEARYASNWQRPRFLDKLFSESEQTYIQNTANPFRMVWRLWSIKEASYKLYTQLHPVRFYNPKAFECETNHNSWVVGFKDFQCYIETTETANYILSEARLNRQNLGSNIIKFESTGQKQQSNELKERLLSCVADSYQLVKNEMGVPALTNGEQILSVSLTHHGSYGAFAIG</sequence>